<comment type="caution">
    <text evidence="2">The sequence shown here is derived from an EMBL/GenBank/DDBJ whole genome shotgun (WGS) entry which is preliminary data.</text>
</comment>
<organism evidence="2 3">
    <name type="scientific">Favolaschia claudopus</name>
    <dbReference type="NCBI Taxonomy" id="2862362"/>
    <lineage>
        <taxon>Eukaryota</taxon>
        <taxon>Fungi</taxon>
        <taxon>Dikarya</taxon>
        <taxon>Basidiomycota</taxon>
        <taxon>Agaricomycotina</taxon>
        <taxon>Agaricomycetes</taxon>
        <taxon>Agaricomycetidae</taxon>
        <taxon>Agaricales</taxon>
        <taxon>Marasmiineae</taxon>
        <taxon>Mycenaceae</taxon>
        <taxon>Favolaschia</taxon>
    </lineage>
</organism>
<sequence>MTSLEAKFYFLLPPGGDPARFSCDPGSDHAPNQLVVDRVPVTFPIPGLILNESHVSMWMNCLNNCLLKPPPFTRDCDSGNLAPDATTTVDVEDNFVSQGKEFPCEATQSADAIVRKKPKTKVSGLSRVPWFDYSRMILDVLRGGQNVKGKGKLQAKRKRGRPRKVADPNTVSSGGQ</sequence>
<name>A0AAW0CED5_9AGAR</name>
<accession>A0AAW0CED5</accession>
<proteinExistence type="predicted"/>
<protein>
    <submittedName>
        <fullName evidence="2">Uncharacterized protein</fullName>
    </submittedName>
</protein>
<keyword evidence="3" id="KW-1185">Reference proteome</keyword>
<evidence type="ECO:0000256" key="1">
    <source>
        <dbReference type="SAM" id="MobiDB-lite"/>
    </source>
</evidence>
<dbReference type="EMBL" id="JAWWNJ010000018">
    <property type="protein sequence ID" value="KAK7036952.1"/>
    <property type="molecule type" value="Genomic_DNA"/>
</dbReference>
<feature type="compositionally biased region" description="Basic residues" evidence="1">
    <location>
        <begin position="149"/>
        <end position="163"/>
    </location>
</feature>
<evidence type="ECO:0000313" key="3">
    <source>
        <dbReference type="Proteomes" id="UP001362999"/>
    </source>
</evidence>
<feature type="region of interest" description="Disordered" evidence="1">
    <location>
        <begin position="148"/>
        <end position="176"/>
    </location>
</feature>
<evidence type="ECO:0000313" key="2">
    <source>
        <dbReference type="EMBL" id="KAK7036952.1"/>
    </source>
</evidence>
<gene>
    <name evidence="2" type="ORF">R3P38DRAFT_2770998</name>
</gene>
<dbReference type="Proteomes" id="UP001362999">
    <property type="component" value="Unassembled WGS sequence"/>
</dbReference>
<reference evidence="2 3" key="1">
    <citation type="journal article" date="2024" name="J Genomics">
        <title>Draft genome sequencing and assembly of Favolaschia claudopus CIRM-BRFM 2984 isolated from oak limbs.</title>
        <authorList>
            <person name="Navarro D."/>
            <person name="Drula E."/>
            <person name="Chaduli D."/>
            <person name="Cazenave R."/>
            <person name="Ahrendt S."/>
            <person name="Wang J."/>
            <person name="Lipzen A."/>
            <person name="Daum C."/>
            <person name="Barry K."/>
            <person name="Grigoriev I.V."/>
            <person name="Favel A."/>
            <person name="Rosso M.N."/>
            <person name="Martin F."/>
        </authorList>
    </citation>
    <scope>NUCLEOTIDE SEQUENCE [LARGE SCALE GENOMIC DNA]</scope>
    <source>
        <strain evidence="2 3">CIRM-BRFM 2984</strain>
    </source>
</reference>
<dbReference type="AlphaFoldDB" id="A0AAW0CED5"/>